<reference evidence="2 3" key="1">
    <citation type="submission" date="2024-04" db="EMBL/GenBank/DDBJ databases">
        <title>Luteolibacter sp. isolated from soil.</title>
        <authorList>
            <person name="An J."/>
        </authorList>
    </citation>
    <scope>NUCLEOTIDE SEQUENCE [LARGE SCALE GENOMIC DNA]</scope>
    <source>
        <strain evidence="2 3">Y139</strain>
    </source>
</reference>
<dbReference type="Proteomes" id="UP001371305">
    <property type="component" value="Unassembled WGS sequence"/>
</dbReference>
<accession>A0ABU9AUR4</accession>
<organism evidence="2 3">
    <name type="scientific">Luteolibacter soli</name>
    <dbReference type="NCBI Taxonomy" id="3135280"/>
    <lineage>
        <taxon>Bacteria</taxon>
        <taxon>Pseudomonadati</taxon>
        <taxon>Verrucomicrobiota</taxon>
        <taxon>Verrucomicrobiia</taxon>
        <taxon>Verrucomicrobiales</taxon>
        <taxon>Verrucomicrobiaceae</taxon>
        <taxon>Luteolibacter</taxon>
    </lineage>
</organism>
<evidence type="ECO:0000259" key="1">
    <source>
        <dbReference type="Pfam" id="PF14238"/>
    </source>
</evidence>
<proteinExistence type="predicted"/>
<comment type="caution">
    <text evidence="2">The sequence shown here is derived from an EMBL/GenBank/DDBJ whole genome shotgun (WGS) entry which is preliminary data.</text>
</comment>
<dbReference type="Pfam" id="PF14238">
    <property type="entry name" value="DUF4340"/>
    <property type="match status" value="1"/>
</dbReference>
<keyword evidence="3" id="KW-1185">Reference proteome</keyword>
<gene>
    <name evidence="2" type="ORF">WKV53_12220</name>
</gene>
<dbReference type="InterPro" id="IPR025641">
    <property type="entry name" value="DUF4340"/>
</dbReference>
<name>A0ABU9AUR4_9BACT</name>
<dbReference type="RefSeq" id="WP_341404875.1">
    <property type="nucleotide sequence ID" value="NZ_JBBUKT010000004.1"/>
</dbReference>
<evidence type="ECO:0000313" key="3">
    <source>
        <dbReference type="Proteomes" id="UP001371305"/>
    </source>
</evidence>
<feature type="domain" description="DUF4340" evidence="1">
    <location>
        <begin position="399"/>
        <end position="566"/>
    </location>
</feature>
<dbReference type="EMBL" id="JBBUKT010000004">
    <property type="protein sequence ID" value="MEK7951273.1"/>
    <property type="molecule type" value="Genomic_DNA"/>
</dbReference>
<protein>
    <submittedName>
        <fullName evidence="2">DUF4340 domain-containing protein</fullName>
    </submittedName>
</protein>
<sequence>MRSISFTLLLLVATAAVALTAAMRFKEGSLDRLLGPKATAVGERIYTFKPEDIHRILLSGNGVKVECVFEKGIWRVVKPWSDRMDQSVADGILNFTLGTRVEDIIPEGKIDTAKVGLVEGTIGVRIEDKDGKSLATYLLGRKTEWVHRDPKTKDEVATVFLQPQDGAHGGHIYAATGDIHYLFREGLRHLRDHHPLFFNPVALQSVRIKNAETEVVLSRTGGKAPWMITKPLELRTDETAVKKLLTDLYLMRAEKIAERSEVTLPSDDVNGREKIAIKHFGQTEEVMMEIMPPATPEADTVFATVSDRPGAVFELRLKPLAPTVAANGKPATDIPPENLVSVAGLPDTVNELRDPRLTDLKVEDIEGFLISPSTAEEIALARPKGARWQVRGPSGRMEPLNEVSLYKLLKVVTETKVTGFPSDAAVDFAPYGLDRPALRLRIATTGDKLIELHFGQGRDGTWYARRADVPRVMKLEDSVVNEICTKPWQWRLTDVWSVASIDLAFIEREIEGHPKLKLEYNWGDETWAAHEGETDRSAELITERANRLLEPLLKLRGDTWLAPDDAGALSALARPSMRFTLGIHQLDGDGKKIGIQRRELIIAPASDAPGNRLFFGRVSGEALPFMINAETATRLAVDLFGDD</sequence>
<evidence type="ECO:0000313" key="2">
    <source>
        <dbReference type="EMBL" id="MEK7951273.1"/>
    </source>
</evidence>